<dbReference type="InterPro" id="IPR036881">
    <property type="entry name" value="Glyco_hydro_3_C_sf"/>
</dbReference>
<dbReference type="Gene3D" id="2.60.40.10">
    <property type="entry name" value="Immunoglobulins"/>
    <property type="match status" value="1"/>
</dbReference>
<evidence type="ECO:0000256" key="2">
    <source>
        <dbReference type="ARBA" id="ARBA00022801"/>
    </source>
</evidence>
<dbReference type="InterPro" id="IPR050288">
    <property type="entry name" value="Cellulose_deg_GH3"/>
</dbReference>
<dbReference type="PANTHER" id="PTHR42715">
    <property type="entry name" value="BETA-GLUCOSIDASE"/>
    <property type="match status" value="1"/>
</dbReference>
<proteinExistence type="inferred from homology"/>
<dbReference type="InterPro" id="IPR013783">
    <property type="entry name" value="Ig-like_fold"/>
</dbReference>
<dbReference type="GO" id="GO:0005975">
    <property type="term" value="P:carbohydrate metabolic process"/>
    <property type="evidence" value="ECO:0007669"/>
    <property type="project" value="InterPro"/>
</dbReference>
<reference evidence="3" key="1">
    <citation type="journal article" date="2013" name="Environ. Microbiol.">
        <title>Seasonally variable intestinal metagenomes of the red palm weevil (Rhynchophorus ferrugineus).</title>
        <authorList>
            <person name="Jia S."/>
            <person name="Zhang X."/>
            <person name="Zhang G."/>
            <person name="Yin A."/>
            <person name="Zhang S."/>
            <person name="Li F."/>
            <person name="Wang L."/>
            <person name="Zhao D."/>
            <person name="Yun Q."/>
            <person name="Tala"/>
            <person name="Wang J."/>
            <person name="Sun G."/>
            <person name="Baabdullah M."/>
            <person name="Yu X."/>
            <person name="Hu S."/>
            <person name="Al-Mssallem I.S."/>
            <person name="Yu J."/>
        </authorList>
    </citation>
    <scope>NUCLEOTIDE SEQUENCE</scope>
</reference>
<dbReference type="SUPFAM" id="SSF52279">
    <property type="entry name" value="Beta-D-glucan exohydrolase, C-terminal domain"/>
    <property type="match status" value="1"/>
</dbReference>
<organism evidence="3">
    <name type="scientific">uncultured Pseudomonas sp</name>
    <dbReference type="NCBI Taxonomy" id="114707"/>
    <lineage>
        <taxon>Bacteria</taxon>
        <taxon>Pseudomonadati</taxon>
        <taxon>Pseudomonadota</taxon>
        <taxon>Gammaproteobacteria</taxon>
        <taxon>Pseudomonadales</taxon>
        <taxon>Pseudomonadaceae</taxon>
        <taxon>Pseudomonas</taxon>
        <taxon>environmental samples</taxon>
    </lineage>
</organism>
<accession>A0A060CID7</accession>
<dbReference type="GO" id="GO:0004553">
    <property type="term" value="F:hydrolase activity, hydrolyzing O-glycosyl compounds"/>
    <property type="evidence" value="ECO:0007669"/>
    <property type="project" value="InterPro"/>
</dbReference>
<protein>
    <submittedName>
        <fullName evidence="3">CAZy families GH3 protein</fullName>
    </submittedName>
</protein>
<comment type="similarity">
    <text evidence="1">Belongs to the glycosyl hydrolase 3 family.</text>
</comment>
<evidence type="ECO:0000256" key="1">
    <source>
        <dbReference type="ARBA" id="ARBA00005336"/>
    </source>
</evidence>
<dbReference type="EMBL" id="KF127343">
    <property type="protein sequence ID" value="AIA94697.1"/>
    <property type="molecule type" value="Genomic_DNA"/>
</dbReference>
<dbReference type="Gene3D" id="3.40.50.1700">
    <property type="entry name" value="Glycoside hydrolase family 3 C-terminal domain"/>
    <property type="match status" value="1"/>
</dbReference>
<keyword evidence="2" id="KW-0378">Hydrolase</keyword>
<dbReference type="AlphaFoldDB" id="A0A060CID7"/>
<dbReference type="PANTHER" id="PTHR42715:SF10">
    <property type="entry name" value="BETA-GLUCOSIDASE"/>
    <property type="match status" value="1"/>
</dbReference>
<evidence type="ECO:0000313" key="3">
    <source>
        <dbReference type="EMBL" id="AIA94697.1"/>
    </source>
</evidence>
<sequence length="141" mass="15891">MNPSGKLPVTIPRSVGQVPCYYNHKVGSGYSSFKKSNNEEGMAKVIFTGGYVDDNIQPLYEFGYGQSFTTFKISNLKIINNPIKLGDEIKFSIDIENIGNFPGSDVVQVYYHFDNAHVILPNKQLIAYKKSIFRTKSKKKN</sequence>
<name>A0A060CID7_9PSED</name>